<dbReference type="AlphaFoldDB" id="A0A1M5M4T2"/>
<proteinExistence type="predicted"/>
<evidence type="ECO:0000313" key="1">
    <source>
        <dbReference type="EMBL" id="SHG72246.1"/>
    </source>
</evidence>
<dbReference type="EMBL" id="FQWD01000004">
    <property type="protein sequence ID" value="SHG72246.1"/>
    <property type="molecule type" value="Genomic_DNA"/>
</dbReference>
<dbReference type="STRING" id="634436.SAMN05216361_2900"/>
<dbReference type="Proteomes" id="UP000184520">
    <property type="component" value="Unassembled WGS sequence"/>
</dbReference>
<sequence>MNCTAMLDTSRSLAERIRNGHQPDNGHLLRWYIEFTEEVANDLTKDHQKFLCFIRCACVLVNTAYDQHIPWQWRTQCLDYVHRPLFAARSVGHTQGHQLWLKHIESQLMQPLP</sequence>
<reference evidence="2" key="1">
    <citation type="submission" date="2016-11" db="EMBL/GenBank/DDBJ databases">
        <authorList>
            <person name="Varghese N."/>
            <person name="Submissions S."/>
        </authorList>
    </citation>
    <scope>NUCLEOTIDE SEQUENCE [LARGE SCALE GENOMIC DNA]</scope>
    <source>
        <strain evidence="2">CGMCC 1.8995</strain>
    </source>
</reference>
<organism evidence="1 2">
    <name type="scientific">Marisediminitalea aggregata</name>
    <dbReference type="NCBI Taxonomy" id="634436"/>
    <lineage>
        <taxon>Bacteria</taxon>
        <taxon>Pseudomonadati</taxon>
        <taxon>Pseudomonadota</taxon>
        <taxon>Gammaproteobacteria</taxon>
        <taxon>Alteromonadales</taxon>
        <taxon>Alteromonadaceae</taxon>
        <taxon>Marisediminitalea</taxon>
    </lineage>
</organism>
<protein>
    <submittedName>
        <fullName evidence="1">Uncharacterized protein</fullName>
    </submittedName>
</protein>
<accession>A0A1M5M4T2</accession>
<evidence type="ECO:0000313" key="2">
    <source>
        <dbReference type="Proteomes" id="UP000184520"/>
    </source>
</evidence>
<name>A0A1M5M4T2_9ALTE</name>
<keyword evidence="2" id="KW-1185">Reference proteome</keyword>
<gene>
    <name evidence="1" type="ORF">SAMN05216361_2900</name>
</gene>